<comment type="caution">
    <text evidence="1">The sequence shown here is derived from an EMBL/GenBank/DDBJ whole genome shotgun (WGS) entry which is preliminary data.</text>
</comment>
<dbReference type="EMBL" id="CM023488">
    <property type="protein sequence ID" value="KAH6923334.1"/>
    <property type="molecule type" value="Genomic_DNA"/>
</dbReference>
<proteinExistence type="predicted"/>
<sequence length="221" mass="24184">MKVHLGNGGEGDARTGHEEARRDTCCCVGVLLSTRLEALQEAGCTISLHWIPSHVGLPGNEAADALAKEAHAKNSPLSSAVTAGDFTRIRLLRHLRTYHPDKRIALGSPPRPLPQSRLERRATSLLLCLRVGCHRTAARLFRQGRTPSPNCSSCGEEETLEHLLLRCPAHSLHRLDMLRVYRNMGLPCATQEHLLFPGSHQEQALRSLLGFLDASGLSSSL</sequence>
<name>A0ACB7RS52_HYAAI</name>
<dbReference type="Proteomes" id="UP000821845">
    <property type="component" value="Chromosome 8"/>
</dbReference>
<protein>
    <submittedName>
        <fullName evidence="1">Uncharacterized protein</fullName>
    </submittedName>
</protein>
<keyword evidence="2" id="KW-1185">Reference proteome</keyword>
<reference evidence="1" key="1">
    <citation type="submission" date="2020-05" db="EMBL/GenBank/DDBJ databases">
        <title>Large-scale comparative analyses of tick genomes elucidate their genetic diversity and vector capacities.</title>
        <authorList>
            <person name="Jia N."/>
            <person name="Wang J."/>
            <person name="Shi W."/>
            <person name="Du L."/>
            <person name="Sun Y."/>
            <person name="Zhan W."/>
            <person name="Jiang J."/>
            <person name="Wang Q."/>
            <person name="Zhang B."/>
            <person name="Ji P."/>
            <person name="Sakyi L.B."/>
            <person name="Cui X."/>
            <person name="Yuan T."/>
            <person name="Jiang B."/>
            <person name="Yang W."/>
            <person name="Lam T.T.-Y."/>
            <person name="Chang Q."/>
            <person name="Ding S."/>
            <person name="Wang X."/>
            <person name="Zhu J."/>
            <person name="Ruan X."/>
            <person name="Zhao L."/>
            <person name="Wei J."/>
            <person name="Que T."/>
            <person name="Du C."/>
            <person name="Cheng J."/>
            <person name="Dai P."/>
            <person name="Han X."/>
            <person name="Huang E."/>
            <person name="Gao Y."/>
            <person name="Liu J."/>
            <person name="Shao H."/>
            <person name="Ye R."/>
            <person name="Li L."/>
            <person name="Wei W."/>
            <person name="Wang X."/>
            <person name="Wang C."/>
            <person name="Yang T."/>
            <person name="Huo Q."/>
            <person name="Li W."/>
            <person name="Guo W."/>
            <person name="Chen H."/>
            <person name="Zhou L."/>
            <person name="Ni X."/>
            <person name="Tian J."/>
            <person name="Zhou Y."/>
            <person name="Sheng Y."/>
            <person name="Liu T."/>
            <person name="Pan Y."/>
            <person name="Xia L."/>
            <person name="Li J."/>
            <person name="Zhao F."/>
            <person name="Cao W."/>
        </authorList>
    </citation>
    <scope>NUCLEOTIDE SEQUENCE</scope>
    <source>
        <strain evidence="1">Hyas-2018</strain>
    </source>
</reference>
<gene>
    <name evidence="1" type="ORF">HPB50_000419</name>
</gene>
<evidence type="ECO:0000313" key="1">
    <source>
        <dbReference type="EMBL" id="KAH6923334.1"/>
    </source>
</evidence>
<accession>A0ACB7RS52</accession>
<organism evidence="1 2">
    <name type="scientific">Hyalomma asiaticum</name>
    <name type="common">Tick</name>
    <dbReference type="NCBI Taxonomy" id="266040"/>
    <lineage>
        <taxon>Eukaryota</taxon>
        <taxon>Metazoa</taxon>
        <taxon>Ecdysozoa</taxon>
        <taxon>Arthropoda</taxon>
        <taxon>Chelicerata</taxon>
        <taxon>Arachnida</taxon>
        <taxon>Acari</taxon>
        <taxon>Parasitiformes</taxon>
        <taxon>Ixodida</taxon>
        <taxon>Ixodoidea</taxon>
        <taxon>Ixodidae</taxon>
        <taxon>Hyalomminae</taxon>
        <taxon>Hyalomma</taxon>
    </lineage>
</organism>
<evidence type="ECO:0000313" key="2">
    <source>
        <dbReference type="Proteomes" id="UP000821845"/>
    </source>
</evidence>